<feature type="transmembrane region" description="Helical" evidence="6">
    <location>
        <begin position="104"/>
        <end position="126"/>
    </location>
</feature>
<comment type="subcellular location">
    <subcellularLocation>
        <location evidence="1">Membrane</location>
        <topology evidence="1">Multi-pass membrane protein</topology>
    </subcellularLocation>
</comment>
<sequence length="274" mass="31392">MDHTEIKVNDMPEWLLKNENYIPSADKDTFVNKSILSVFKVLSRIKKQDSPGKTAFQMNVPLQVLGTLVLILLVSLTRSFVFVIIVNVWLLAVLSMTDTTHMIVILKLSMGITFFTAIIMLPAFILGNTYSSIMITTKVFATITVMGLLSHSTKWSALTQALKRFYLPDIFIFILDITIKYIYMLGEFSLNMFYALKLRSVGKNRSKYSSMAGIAGTVFLQSKEMAEDMYHAMECRGFTGEYHLNDKSKFKWRDYLYIGIIAVFFTLFIYFGRV</sequence>
<keyword evidence="3 6" id="KW-0812">Transmembrane</keyword>
<name>A0A2S6HYU2_9FIRM</name>
<evidence type="ECO:0000313" key="7">
    <source>
        <dbReference type="EMBL" id="PPK83323.1"/>
    </source>
</evidence>
<protein>
    <submittedName>
        <fullName evidence="7">Cobalt/nickel transport system permease protein</fullName>
    </submittedName>
</protein>
<feature type="transmembrane region" description="Helical" evidence="6">
    <location>
        <begin position="132"/>
        <end position="153"/>
    </location>
</feature>
<dbReference type="PANTHER" id="PTHR34857">
    <property type="entry name" value="SLL0384 PROTEIN"/>
    <property type="match status" value="1"/>
</dbReference>
<feature type="transmembrane region" description="Helical" evidence="6">
    <location>
        <begin position="68"/>
        <end position="92"/>
    </location>
</feature>
<dbReference type="GO" id="GO:0005886">
    <property type="term" value="C:plasma membrane"/>
    <property type="evidence" value="ECO:0007669"/>
    <property type="project" value="UniProtKB-ARBA"/>
</dbReference>
<evidence type="ECO:0000256" key="2">
    <source>
        <dbReference type="ARBA" id="ARBA00022475"/>
    </source>
</evidence>
<comment type="caution">
    <text evidence="7">The sequence shown here is derived from an EMBL/GenBank/DDBJ whole genome shotgun (WGS) entry which is preliminary data.</text>
</comment>
<dbReference type="CDD" id="cd16914">
    <property type="entry name" value="EcfT"/>
    <property type="match status" value="1"/>
</dbReference>
<reference evidence="7 8" key="1">
    <citation type="submission" date="2018-02" db="EMBL/GenBank/DDBJ databases">
        <title>Genomic Encyclopedia of Archaeal and Bacterial Type Strains, Phase II (KMG-II): from individual species to whole genera.</title>
        <authorList>
            <person name="Goeker M."/>
        </authorList>
    </citation>
    <scope>NUCLEOTIDE SEQUENCE [LARGE SCALE GENOMIC DNA]</scope>
    <source>
        <strain evidence="7 8">DSM 3808</strain>
    </source>
</reference>
<organism evidence="7 8">
    <name type="scientific">Lacrimispora xylanisolvens</name>
    <dbReference type="NCBI Taxonomy" id="384636"/>
    <lineage>
        <taxon>Bacteria</taxon>
        <taxon>Bacillati</taxon>
        <taxon>Bacillota</taxon>
        <taxon>Clostridia</taxon>
        <taxon>Lachnospirales</taxon>
        <taxon>Lachnospiraceae</taxon>
        <taxon>Lacrimispora</taxon>
    </lineage>
</organism>
<accession>A0A2S6HYU2</accession>
<evidence type="ECO:0000256" key="3">
    <source>
        <dbReference type="ARBA" id="ARBA00022692"/>
    </source>
</evidence>
<evidence type="ECO:0000256" key="4">
    <source>
        <dbReference type="ARBA" id="ARBA00022989"/>
    </source>
</evidence>
<dbReference type="InterPro" id="IPR051611">
    <property type="entry name" value="ECF_transporter_component"/>
</dbReference>
<evidence type="ECO:0000256" key="6">
    <source>
        <dbReference type="SAM" id="Phobius"/>
    </source>
</evidence>
<evidence type="ECO:0000313" key="8">
    <source>
        <dbReference type="Proteomes" id="UP000237749"/>
    </source>
</evidence>
<keyword evidence="5 6" id="KW-0472">Membrane</keyword>
<gene>
    <name evidence="7" type="ORF">BXY41_101386</name>
</gene>
<dbReference type="RefSeq" id="WP_242980014.1">
    <property type="nucleotide sequence ID" value="NZ_PTJA01000001.1"/>
</dbReference>
<keyword evidence="4 6" id="KW-1133">Transmembrane helix</keyword>
<proteinExistence type="predicted"/>
<evidence type="ECO:0000256" key="5">
    <source>
        <dbReference type="ARBA" id="ARBA00023136"/>
    </source>
</evidence>
<dbReference type="InterPro" id="IPR003339">
    <property type="entry name" value="ABC/ECF_trnsptr_transmembrane"/>
</dbReference>
<keyword evidence="2" id="KW-1003">Cell membrane</keyword>
<keyword evidence="8" id="KW-1185">Reference proteome</keyword>
<feature type="transmembrane region" description="Helical" evidence="6">
    <location>
        <begin position="255"/>
        <end position="272"/>
    </location>
</feature>
<dbReference type="PANTHER" id="PTHR34857:SF2">
    <property type="entry name" value="SLL0384 PROTEIN"/>
    <property type="match status" value="1"/>
</dbReference>
<dbReference type="Pfam" id="PF02361">
    <property type="entry name" value="CbiQ"/>
    <property type="match status" value="1"/>
</dbReference>
<feature type="transmembrane region" description="Helical" evidence="6">
    <location>
        <begin position="165"/>
        <end position="183"/>
    </location>
</feature>
<evidence type="ECO:0000256" key="1">
    <source>
        <dbReference type="ARBA" id="ARBA00004141"/>
    </source>
</evidence>
<dbReference type="AlphaFoldDB" id="A0A2S6HYU2"/>
<dbReference type="EMBL" id="PTJA01000001">
    <property type="protein sequence ID" value="PPK83323.1"/>
    <property type="molecule type" value="Genomic_DNA"/>
</dbReference>
<dbReference type="Proteomes" id="UP000237749">
    <property type="component" value="Unassembled WGS sequence"/>
</dbReference>